<evidence type="ECO:0000313" key="3">
    <source>
        <dbReference type="Proteomes" id="UP000262142"/>
    </source>
</evidence>
<dbReference type="AlphaFoldDB" id="A0A383U2J9"/>
<dbReference type="OrthoDB" id="1452529at2"/>
<dbReference type="Proteomes" id="UP000262142">
    <property type="component" value="Unassembled WGS sequence"/>
</dbReference>
<keyword evidence="1" id="KW-0812">Transmembrane</keyword>
<proteinExistence type="predicted"/>
<name>A0A383U2J9_9FLAO</name>
<evidence type="ECO:0000313" key="2">
    <source>
        <dbReference type="EMBL" id="SZD73381.1"/>
    </source>
</evidence>
<keyword evidence="3" id="KW-1185">Reference proteome</keyword>
<gene>
    <name evidence="2" type="ORF">SAMEA104719789_01188</name>
</gene>
<keyword evidence="1" id="KW-0472">Membrane</keyword>
<feature type="transmembrane region" description="Helical" evidence="1">
    <location>
        <begin position="12"/>
        <end position="30"/>
    </location>
</feature>
<accession>A0A383U2J9</accession>
<evidence type="ECO:0000256" key="1">
    <source>
        <dbReference type="SAM" id="Phobius"/>
    </source>
</evidence>
<sequence length="129" mass="15238">MKLKYKQKLVRHHLIFALIWSGYSLQVFTLEEKRDWLSYGWILISIAWISIYFYNRKYPYVSIQNGIMQVGGPLGKKVNLDQIRSIRKFAGDYKINAGSKIIKINTNKIDNESLQELNAFFESLEIEWT</sequence>
<protein>
    <submittedName>
        <fullName evidence="2">Uncharacterized protein</fullName>
    </submittedName>
</protein>
<keyword evidence="1" id="KW-1133">Transmembrane helix</keyword>
<dbReference type="EMBL" id="UNSC01000005">
    <property type="protein sequence ID" value="SZD73381.1"/>
    <property type="molecule type" value="Genomic_DNA"/>
</dbReference>
<organism evidence="2 3">
    <name type="scientific">Candidatus Ornithobacterium hominis</name>
    <dbReference type="NCBI Taxonomy" id="2497989"/>
    <lineage>
        <taxon>Bacteria</taxon>
        <taxon>Pseudomonadati</taxon>
        <taxon>Bacteroidota</taxon>
        <taxon>Flavobacteriia</taxon>
        <taxon>Flavobacteriales</taxon>
        <taxon>Weeksellaceae</taxon>
        <taxon>Ornithobacterium</taxon>
    </lineage>
</organism>
<reference evidence="2 3" key="1">
    <citation type="submission" date="2018-09" db="EMBL/GenBank/DDBJ databases">
        <authorList>
            <consortium name="Pathogen Informatics"/>
        </authorList>
    </citation>
    <scope>NUCLEOTIDE SEQUENCE [LARGE SCALE GENOMIC DNA]</scope>
    <source>
        <strain evidence="2 3">OH-22767</strain>
    </source>
</reference>
<dbReference type="RefSeq" id="WP_119059476.1">
    <property type="nucleotide sequence ID" value="NZ_UNSC01000005.1"/>
</dbReference>
<feature type="transmembrane region" description="Helical" evidence="1">
    <location>
        <begin position="36"/>
        <end position="54"/>
    </location>
</feature>